<dbReference type="SUPFAM" id="SSF141868">
    <property type="entry name" value="EAL domain-like"/>
    <property type="match status" value="1"/>
</dbReference>
<dbReference type="Gene3D" id="3.30.70.270">
    <property type="match status" value="1"/>
</dbReference>
<dbReference type="PROSITE" id="PS50883">
    <property type="entry name" value="EAL"/>
    <property type="match status" value="1"/>
</dbReference>
<dbReference type="Pfam" id="PF00990">
    <property type="entry name" value="GGDEF"/>
    <property type="match status" value="1"/>
</dbReference>
<dbReference type="InterPro" id="IPR000160">
    <property type="entry name" value="GGDEF_dom"/>
</dbReference>
<dbReference type="CDD" id="cd04598">
    <property type="entry name" value="CBS_pair_GGDEF_EAL"/>
    <property type="match status" value="1"/>
</dbReference>
<dbReference type="InterPro" id="IPR029787">
    <property type="entry name" value="Nucleotide_cyclase"/>
</dbReference>
<dbReference type="InterPro" id="IPR050706">
    <property type="entry name" value="Cyclic-di-GMP_PDE-like"/>
</dbReference>
<dbReference type="EMBL" id="QEXO01000002">
    <property type="protein sequence ID" value="PWE15089.1"/>
    <property type="molecule type" value="Genomic_DNA"/>
</dbReference>
<dbReference type="GeneID" id="29370685"/>
<dbReference type="Pfam" id="PF00563">
    <property type="entry name" value="EAL"/>
    <property type="match status" value="1"/>
</dbReference>
<name>A0A2U2BM78_ALCFA</name>
<dbReference type="RefSeq" id="WP_042488664.1">
    <property type="nucleotide sequence ID" value="NZ_CP013119.1"/>
</dbReference>
<dbReference type="SMART" id="SM00267">
    <property type="entry name" value="GGDEF"/>
    <property type="match status" value="1"/>
</dbReference>
<dbReference type="Gene3D" id="3.20.20.450">
    <property type="entry name" value="EAL domain"/>
    <property type="match status" value="1"/>
</dbReference>
<dbReference type="InterPro" id="IPR001633">
    <property type="entry name" value="EAL_dom"/>
</dbReference>
<dbReference type="InterPro" id="IPR035919">
    <property type="entry name" value="EAL_sf"/>
</dbReference>
<evidence type="ECO:0000313" key="2">
    <source>
        <dbReference type="Proteomes" id="UP000245216"/>
    </source>
</evidence>
<dbReference type="SMART" id="SM00052">
    <property type="entry name" value="EAL"/>
    <property type="match status" value="1"/>
</dbReference>
<dbReference type="Proteomes" id="UP000245216">
    <property type="component" value="Unassembled WGS sequence"/>
</dbReference>
<protein>
    <submittedName>
        <fullName evidence="1">GGDEF domain-containing protein</fullName>
    </submittedName>
</protein>
<evidence type="ECO:0000313" key="1">
    <source>
        <dbReference type="EMBL" id="PWE15089.1"/>
    </source>
</evidence>
<reference evidence="1 2" key="1">
    <citation type="submission" date="2018-05" db="EMBL/GenBank/DDBJ databases">
        <title>Genome Sequence of an Efficient Indole-Degrading Bacterium, Alcaligenes sp.YBY.</title>
        <authorList>
            <person name="Yang B."/>
        </authorList>
    </citation>
    <scope>NUCLEOTIDE SEQUENCE [LARGE SCALE GENOMIC DNA]</scope>
    <source>
        <strain evidence="1 2">YBY</strain>
    </source>
</reference>
<gene>
    <name evidence="1" type="ORF">DF183_10470</name>
</gene>
<dbReference type="KEGG" id="afa:UZ73_09255"/>
<dbReference type="SUPFAM" id="SSF55073">
    <property type="entry name" value="Nucleotide cyclase"/>
    <property type="match status" value="1"/>
</dbReference>
<organism evidence="1 2">
    <name type="scientific">Alcaligenes faecalis</name>
    <dbReference type="NCBI Taxonomy" id="511"/>
    <lineage>
        <taxon>Bacteria</taxon>
        <taxon>Pseudomonadati</taxon>
        <taxon>Pseudomonadota</taxon>
        <taxon>Betaproteobacteria</taxon>
        <taxon>Burkholderiales</taxon>
        <taxon>Alcaligenaceae</taxon>
        <taxon>Alcaligenes</taxon>
    </lineage>
</organism>
<comment type="caution">
    <text evidence="1">The sequence shown here is derived from an EMBL/GenBank/DDBJ whole genome shotgun (WGS) entry which is preliminary data.</text>
</comment>
<dbReference type="InterPro" id="IPR043128">
    <property type="entry name" value="Rev_trsase/Diguanyl_cyclase"/>
</dbReference>
<dbReference type="GO" id="GO:0071111">
    <property type="term" value="F:cyclic-guanylate-specific phosphodiesterase activity"/>
    <property type="evidence" value="ECO:0007669"/>
    <property type="project" value="InterPro"/>
</dbReference>
<dbReference type="PROSITE" id="PS50887">
    <property type="entry name" value="GGDEF"/>
    <property type="match status" value="1"/>
</dbReference>
<dbReference type="CDD" id="cd01949">
    <property type="entry name" value="GGDEF"/>
    <property type="match status" value="1"/>
</dbReference>
<dbReference type="InterPro" id="IPR046342">
    <property type="entry name" value="CBS_dom_sf"/>
</dbReference>
<dbReference type="OrthoDB" id="9813903at2"/>
<accession>A0A2U2BM78</accession>
<dbReference type="CDD" id="cd01948">
    <property type="entry name" value="EAL"/>
    <property type="match status" value="1"/>
</dbReference>
<dbReference type="PANTHER" id="PTHR33121:SF76">
    <property type="entry name" value="SIGNALING PROTEIN"/>
    <property type="match status" value="1"/>
</dbReference>
<sequence length="600" mass="67223">MMLETFHQILVEKQVTPVFQPIVDLQSGLILGYEGLIRGPKDTSFYSPLALFDAARQCGRLWDLEELCCHTLVSSFNQQGLAGKLFLNSSPDVVMRMLPSARIDPRTGMPQLDGIDWSRVVVELTESERTDSYDYLNQAIELYRQEGLQFAIDDLGEGYASLRLWSELRPEYVKIDKYFVRDIDTDVLKQQLVRSICDIASHAQSTVIAEGIETGAELRTLRYLGVSCGQGYLLCRPQPNPPPQLEAAQAALFGPSTSRSQRQVQGRDSMSVRRLLRAAPAVPDNTPTNRVYELFQSHPDLSAVALLRGDRPTGILRRSQLYDQLARPYHRELYGNKPCSLFIETPPLIVDCDTSLLELGTLMTQGAGDALSDGFIITGAGEYLGLGSSVELMREITQIQIMTARYANPLTQLPGNVPIDEHIDGLLRNRQNFAVCYADLDHFKPYNDLYGYRKGDELLRSMAELFTRYAVARMDFVGHVGGDDFILVFTSPDWAERCQSILDELEKELESLYRLEHRQAGGYLAENRQGVLVFHPLVSLSLGVVTVDEPELYSGSLIAELASSAKAQAKRVQGNALFVERRRPDNPVRQGSYSRNTTLQ</sequence>
<reference evidence="1 2" key="2">
    <citation type="submission" date="2018-05" db="EMBL/GenBank/DDBJ databases">
        <authorList>
            <person name="Lanie J.A."/>
            <person name="Ng W.-L."/>
            <person name="Kazmierczak K.M."/>
            <person name="Andrzejewski T.M."/>
            <person name="Davidsen T.M."/>
            <person name="Wayne K.J."/>
            <person name="Tettelin H."/>
            <person name="Glass J.I."/>
            <person name="Rusch D."/>
            <person name="Podicherti R."/>
            <person name="Tsui H.-C.T."/>
            <person name="Winkler M.E."/>
        </authorList>
    </citation>
    <scope>NUCLEOTIDE SEQUENCE [LARGE SCALE GENOMIC DNA]</scope>
    <source>
        <strain evidence="1 2">YBY</strain>
    </source>
</reference>
<dbReference type="AlphaFoldDB" id="A0A2U2BM78"/>
<proteinExistence type="predicted"/>
<dbReference type="NCBIfam" id="TIGR00254">
    <property type="entry name" value="GGDEF"/>
    <property type="match status" value="1"/>
</dbReference>
<dbReference type="PANTHER" id="PTHR33121">
    <property type="entry name" value="CYCLIC DI-GMP PHOSPHODIESTERASE PDEF"/>
    <property type="match status" value="1"/>
</dbReference>
<dbReference type="SUPFAM" id="SSF54631">
    <property type="entry name" value="CBS-domain pair"/>
    <property type="match status" value="1"/>
</dbReference>
<dbReference type="STRING" id="511.UZ73_09255"/>